<dbReference type="Pfam" id="PF09928">
    <property type="entry name" value="DUF2160"/>
    <property type="match status" value="1"/>
</dbReference>
<dbReference type="RefSeq" id="WP_321546059.1">
    <property type="nucleotide sequence ID" value="NZ_JAXIVS010000004.1"/>
</dbReference>
<organism evidence="2 3">
    <name type="scientific">Hyalangium rubrum</name>
    <dbReference type="NCBI Taxonomy" id="3103134"/>
    <lineage>
        <taxon>Bacteria</taxon>
        <taxon>Pseudomonadati</taxon>
        <taxon>Myxococcota</taxon>
        <taxon>Myxococcia</taxon>
        <taxon>Myxococcales</taxon>
        <taxon>Cystobacterineae</taxon>
        <taxon>Archangiaceae</taxon>
        <taxon>Hyalangium</taxon>
    </lineage>
</organism>
<feature type="transmembrane region" description="Helical" evidence="1">
    <location>
        <begin position="54"/>
        <end position="71"/>
    </location>
</feature>
<sequence>MEMDLQWMAWTVETGVFFAVIASLIAAYTVWGLASPSVLRKGLLPMPTTRGDRLFLGLMGSAWINLAWVGLTEATQWVAVGLSLLFMLVIGRWG</sequence>
<dbReference type="InterPro" id="IPR018678">
    <property type="entry name" value="DUF2160_TM"/>
</dbReference>
<protein>
    <submittedName>
        <fullName evidence="2">DUF2160 domain-containing protein</fullName>
    </submittedName>
</protein>
<evidence type="ECO:0000313" key="2">
    <source>
        <dbReference type="EMBL" id="MDY7227332.1"/>
    </source>
</evidence>
<feature type="transmembrane region" description="Helical" evidence="1">
    <location>
        <begin position="77"/>
        <end position="93"/>
    </location>
</feature>
<accession>A0ABU5H2J7</accession>
<name>A0ABU5H2J7_9BACT</name>
<evidence type="ECO:0000256" key="1">
    <source>
        <dbReference type="SAM" id="Phobius"/>
    </source>
</evidence>
<comment type="caution">
    <text evidence="2">The sequence shown here is derived from an EMBL/GenBank/DDBJ whole genome shotgun (WGS) entry which is preliminary data.</text>
</comment>
<keyword evidence="1" id="KW-0472">Membrane</keyword>
<dbReference type="EMBL" id="JAXIVS010000004">
    <property type="protein sequence ID" value="MDY7227332.1"/>
    <property type="molecule type" value="Genomic_DNA"/>
</dbReference>
<keyword evidence="1" id="KW-1133">Transmembrane helix</keyword>
<feature type="transmembrane region" description="Helical" evidence="1">
    <location>
        <begin position="15"/>
        <end position="34"/>
    </location>
</feature>
<gene>
    <name evidence="2" type="ORF">SYV04_13050</name>
</gene>
<dbReference type="Proteomes" id="UP001291309">
    <property type="component" value="Unassembled WGS sequence"/>
</dbReference>
<reference evidence="2 3" key="1">
    <citation type="submission" date="2023-12" db="EMBL/GenBank/DDBJ databases">
        <title>the genome sequence of Hyalangium sp. s54d21.</title>
        <authorList>
            <person name="Zhang X."/>
        </authorList>
    </citation>
    <scope>NUCLEOTIDE SEQUENCE [LARGE SCALE GENOMIC DNA]</scope>
    <source>
        <strain evidence="3">s54d21</strain>
    </source>
</reference>
<keyword evidence="1" id="KW-0812">Transmembrane</keyword>
<evidence type="ECO:0000313" key="3">
    <source>
        <dbReference type="Proteomes" id="UP001291309"/>
    </source>
</evidence>
<keyword evidence="3" id="KW-1185">Reference proteome</keyword>
<proteinExistence type="predicted"/>